<gene>
    <name evidence="2" type="ORF">Mal15_38140</name>
</gene>
<keyword evidence="3" id="KW-1185">Reference proteome</keyword>
<feature type="region of interest" description="Disordered" evidence="1">
    <location>
        <begin position="1"/>
        <end position="48"/>
    </location>
</feature>
<sequence>MSFFGKLIRGDRQDKEPPPPQQDDFPSYEYRKPSNEIHAVEPDDRDGFEKWRQDAQGRWWYRRKRTEAKADVQS</sequence>
<dbReference type="AlphaFoldDB" id="A0A5B9MF63"/>
<dbReference type="EMBL" id="CP036264">
    <property type="protein sequence ID" value="QEF99748.1"/>
    <property type="molecule type" value="Genomic_DNA"/>
</dbReference>
<organism evidence="2 3">
    <name type="scientific">Stieleria maiorica</name>
    <dbReference type="NCBI Taxonomy" id="2795974"/>
    <lineage>
        <taxon>Bacteria</taxon>
        <taxon>Pseudomonadati</taxon>
        <taxon>Planctomycetota</taxon>
        <taxon>Planctomycetia</taxon>
        <taxon>Pirellulales</taxon>
        <taxon>Pirellulaceae</taxon>
        <taxon>Stieleria</taxon>
    </lineage>
</organism>
<proteinExistence type="predicted"/>
<accession>A0A5B9MF63</accession>
<protein>
    <submittedName>
        <fullName evidence="2">Uncharacterized protein</fullName>
    </submittedName>
</protein>
<dbReference type="KEGG" id="smam:Mal15_38140"/>
<evidence type="ECO:0000313" key="3">
    <source>
        <dbReference type="Proteomes" id="UP000321353"/>
    </source>
</evidence>
<dbReference type="Proteomes" id="UP000321353">
    <property type="component" value="Chromosome"/>
</dbReference>
<feature type="compositionally biased region" description="Basic and acidic residues" evidence="1">
    <location>
        <begin position="8"/>
        <end position="17"/>
    </location>
</feature>
<reference evidence="2 3" key="1">
    <citation type="submission" date="2019-02" db="EMBL/GenBank/DDBJ databases">
        <title>Planctomycetal bacteria perform biofilm scaping via a novel small molecule.</title>
        <authorList>
            <person name="Jeske O."/>
            <person name="Boedeker C."/>
            <person name="Wiegand S."/>
            <person name="Breitling P."/>
            <person name="Kallscheuer N."/>
            <person name="Jogler M."/>
            <person name="Rohde M."/>
            <person name="Petersen J."/>
            <person name="Medema M.H."/>
            <person name="Surup F."/>
            <person name="Jogler C."/>
        </authorList>
    </citation>
    <scope>NUCLEOTIDE SEQUENCE [LARGE SCALE GENOMIC DNA]</scope>
    <source>
        <strain evidence="2 3">Mal15</strain>
    </source>
</reference>
<dbReference type="RefSeq" id="WP_147869105.1">
    <property type="nucleotide sequence ID" value="NZ_CP036264.1"/>
</dbReference>
<evidence type="ECO:0000256" key="1">
    <source>
        <dbReference type="SAM" id="MobiDB-lite"/>
    </source>
</evidence>
<name>A0A5B9MF63_9BACT</name>
<feature type="compositionally biased region" description="Basic and acidic residues" evidence="1">
    <location>
        <begin position="29"/>
        <end position="48"/>
    </location>
</feature>
<evidence type="ECO:0000313" key="2">
    <source>
        <dbReference type="EMBL" id="QEF99748.1"/>
    </source>
</evidence>